<feature type="transmembrane region" description="Helical" evidence="2">
    <location>
        <begin position="27"/>
        <end position="47"/>
    </location>
</feature>
<accession>A0A4C1XNK2</accession>
<dbReference type="Proteomes" id="UP000299102">
    <property type="component" value="Unassembled WGS sequence"/>
</dbReference>
<keyword evidence="4" id="KW-1185">Reference proteome</keyword>
<keyword evidence="2" id="KW-0812">Transmembrane</keyword>
<evidence type="ECO:0000313" key="3">
    <source>
        <dbReference type="EMBL" id="GBP64582.1"/>
    </source>
</evidence>
<comment type="caution">
    <text evidence="3">The sequence shown here is derived from an EMBL/GenBank/DDBJ whole genome shotgun (WGS) entry which is preliminary data.</text>
</comment>
<feature type="region of interest" description="Disordered" evidence="1">
    <location>
        <begin position="63"/>
        <end position="137"/>
    </location>
</feature>
<dbReference type="AlphaFoldDB" id="A0A4C1XNK2"/>
<keyword evidence="2" id="KW-0472">Membrane</keyword>
<feature type="compositionally biased region" description="Low complexity" evidence="1">
    <location>
        <begin position="121"/>
        <end position="131"/>
    </location>
</feature>
<organism evidence="3 4">
    <name type="scientific">Eumeta variegata</name>
    <name type="common">Bagworm moth</name>
    <name type="synonym">Eumeta japonica</name>
    <dbReference type="NCBI Taxonomy" id="151549"/>
    <lineage>
        <taxon>Eukaryota</taxon>
        <taxon>Metazoa</taxon>
        <taxon>Ecdysozoa</taxon>
        <taxon>Arthropoda</taxon>
        <taxon>Hexapoda</taxon>
        <taxon>Insecta</taxon>
        <taxon>Pterygota</taxon>
        <taxon>Neoptera</taxon>
        <taxon>Endopterygota</taxon>
        <taxon>Lepidoptera</taxon>
        <taxon>Glossata</taxon>
        <taxon>Ditrysia</taxon>
        <taxon>Tineoidea</taxon>
        <taxon>Psychidae</taxon>
        <taxon>Oiketicinae</taxon>
        <taxon>Eumeta</taxon>
    </lineage>
</organism>
<name>A0A4C1XNK2_EUMVA</name>
<evidence type="ECO:0000256" key="1">
    <source>
        <dbReference type="SAM" id="MobiDB-lite"/>
    </source>
</evidence>
<gene>
    <name evidence="3" type="ORF">EVAR_32740_1</name>
</gene>
<protein>
    <submittedName>
        <fullName evidence="3">Uncharacterized protein</fullName>
    </submittedName>
</protein>
<evidence type="ECO:0000256" key="2">
    <source>
        <dbReference type="SAM" id="Phobius"/>
    </source>
</evidence>
<reference evidence="3 4" key="1">
    <citation type="journal article" date="2019" name="Commun. Biol.">
        <title>The bagworm genome reveals a unique fibroin gene that provides high tensile strength.</title>
        <authorList>
            <person name="Kono N."/>
            <person name="Nakamura H."/>
            <person name="Ohtoshi R."/>
            <person name="Tomita M."/>
            <person name="Numata K."/>
            <person name="Arakawa K."/>
        </authorList>
    </citation>
    <scope>NUCLEOTIDE SEQUENCE [LARGE SCALE GENOMIC DNA]</scope>
</reference>
<proteinExistence type="predicted"/>
<sequence length="176" mass="20059">MGSEGHVVVKGLPSQSRVMTKTKADPLTLRAVTVLVTTYISLFRLTLGWRRESKGQALQFDIKRSRKKGRKQNSARLRSGRRRPTTCVNTTKCARNKTANSFRPSATRSQLLREQAETNSRRPSPYANARAPRPRAVRGVRRAFRHFARRKVVHSFAPAGRVMAQKWARPCPRRKP</sequence>
<dbReference type="EMBL" id="BGZK01000902">
    <property type="protein sequence ID" value="GBP64582.1"/>
    <property type="molecule type" value="Genomic_DNA"/>
</dbReference>
<keyword evidence="2" id="KW-1133">Transmembrane helix</keyword>
<feature type="compositionally biased region" description="Basic residues" evidence="1">
    <location>
        <begin position="64"/>
        <end position="84"/>
    </location>
</feature>
<feature type="compositionally biased region" description="Polar residues" evidence="1">
    <location>
        <begin position="86"/>
        <end position="112"/>
    </location>
</feature>
<evidence type="ECO:0000313" key="4">
    <source>
        <dbReference type="Proteomes" id="UP000299102"/>
    </source>
</evidence>